<dbReference type="Proteomes" id="UP000005666">
    <property type="component" value="Chromosome 1"/>
</dbReference>
<name>G8BMM0_TETPH</name>
<dbReference type="EMBL" id="HE612856">
    <property type="protein sequence ID" value="CCE61148.1"/>
    <property type="molecule type" value="Genomic_DNA"/>
</dbReference>
<dbReference type="AlphaFoldDB" id="G8BMM0"/>
<dbReference type="STRING" id="1071381.G8BMM0"/>
<feature type="region of interest" description="Disordered" evidence="1">
    <location>
        <begin position="129"/>
        <end position="150"/>
    </location>
</feature>
<evidence type="ECO:0000313" key="3">
    <source>
        <dbReference type="Proteomes" id="UP000005666"/>
    </source>
</evidence>
<protein>
    <recommendedName>
        <fullName evidence="4">37S ribosomal protein RSM28, mitochondrial</fullName>
    </recommendedName>
</protein>
<reference evidence="2 3" key="1">
    <citation type="journal article" date="2011" name="Proc. Natl. Acad. Sci. U.S.A.">
        <title>Evolutionary erosion of yeast sex chromosomes by mating-type switching accidents.</title>
        <authorList>
            <person name="Gordon J.L."/>
            <person name="Armisen D."/>
            <person name="Proux-Wera E."/>
            <person name="Oheigeartaigh S.S."/>
            <person name="Byrne K.P."/>
            <person name="Wolfe K.H."/>
        </authorList>
    </citation>
    <scope>NUCLEOTIDE SEQUENCE [LARGE SCALE GENOMIC DNA]</scope>
    <source>
        <strain evidence="3">ATCC 24235 / CBS 4417 / NBRC 1672 / NRRL Y-8282 / UCD 70-5</strain>
    </source>
</reference>
<proteinExistence type="predicted"/>
<evidence type="ECO:0000313" key="2">
    <source>
        <dbReference type="EMBL" id="CCE61148.1"/>
    </source>
</evidence>
<accession>G8BMM0</accession>
<dbReference type="KEGG" id="tpf:TPHA_0A00630"/>
<gene>
    <name evidence="2" type="primary">TPHA0A00630</name>
    <name evidence="2" type="ordered locus">TPHA_0A00630</name>
</gene>
<evidence type="ECO:0000256" key="1">
    <source>
        <dbReference type="SAM" id="MobiDB-lite"/>
    </source>
</evidence>
<evidence type="ECO:0008006" key="4">
    <source>
        <dbReference type="Google" id="ProtNLM"/>
    </source>
</evidence>
<organism evidence="2 3">
    <name type="scientific">Tetrapisispora phaffii (strain ATCC 24235 / CBS 4417 / NBRC 1672 / NRRL Y-8282 / UCD 70-5)</name>
    <name type="common">Yeast</name>
    <name type="synonym">Fabospora phaffii</name>
    <dbReference type="NCBI Taxonomy" id="1071381"/>
    <lineage>
        <taxon>Eukaryota</taxon>
        <taxon>Fungi</taxon>
        <taxon>Dikarya</taxon>
        <taxon>Ascomycota</taxon>
        <taxon>Saccharomycotina</taxon>
        <taxon>Saccharomycetes</taxon>
        <taxon>Saccharomycetales</taxon>
        <taxon>Saccharomycetaceae</taxon>
        <taxon>Tetrapisispora</taxon>
    </lineage>
</organism>
<feature type="compositionally biased region" description="Basic and acidic residues" evidence="1">
    <location>
        <begin position="60"/>
        <end position="79"/>
    </location>
</feature>
<dbReference type="eggNOG" id="ENOG502S2AE">
    <property type="taxonomic scope" value="Eukaryota"/>
</dbReference>
<keyword evidence="3" id="KW-1185">Reference proteome</keyword>
<feature type="compositionally biased region" description="Basic and acidic residues" evidence="1">
    <location>
        <begin position="137"/>
        <end position="147"/>
    </location>
</feature>
<dbReference type="OrthoDB" id="4049658at2759"/>
<feature type="region of interest" description="Disordered" evidence="1">
    <location>
        <begin position="45"/>
        <end position="82"/>
    </location>
</feature>
<dbReference type="RefSeq" id="XP_003683582.1">
    <property type="nucleotide sequence ID" value="XM_003683534.1"/>
</dbReference>
<dbReference type="GeneID" id="11532332"/>
<dbReference type="HOGENOM" id="CLU_071897_0_0_1"/>
<dbReference type="OMA" id="KPWINAN"/>
<sequence length="351" mass="39882">MLRNFVGRRFYSNPSGGVTNDFLQQILERAKNATAAKANVSKLKNLTGGNIPRKFAGSRNRNDKNNRRFNRKPDNREQSAVKPQAVLTSTKENAFNSMIEQTQFSRKSADSGFKKVFSENEQLLDEFSSSGNKLRHYNKDKPAERNRSSRLKRHVPRLSLKSQKNDTSIVSRINRKITPATTNYVPQETTLHSLLRYQPMLSHSRDSRLISCAVETLKENSFPIVSSINLGFGKKNNSLTCNYASNVGSYKGGNNLKLDKERLFKNLEIIINEDKLQKQVLGKYDILPRYTKENFATMSNNAKKLEELERNSEIVRTSLFNNTNISNNAKALLLDICSGMKPISELSNQHD</sequence>